<dbReference type="STRING" id="880073.Cabys_1386"/>
<reference evidence="1 4" key="2">
    <citation type="submission" date="2016-11" db="EMBL/GenBank/DDBJ databases">
        <title>Genomic analysis of Caldithrix abyssi and proposal of a novel bacterial phylum Caldithrichaeota.</title>
        <authorList>
            <person name="Kublanov I."/>
            <person name="Sigalova O."/>
            <person name="Gavrilov S."/>
            <person name="Lebedinsky A."/>
            <person name="Ivanova N."/>
            <person name="Daum C."/>
            <person name="Reddy T."/>
            <person name="Klenk H.P."/>
            <person name="Goker M."/>
            <person name="Reva O."/>
            <person name="Miroshnichenko M."/>
            <person name="Kyprides N."/>
            <person name="Woyke T."/>
            <person name="Gelfand M."/>
        </authorList>
    </citation>
    <scope>NUCLEOTIDE SEQUENCE [LARGE SCALE GENOMIC DNA]</scope>
    <source>
        <strain evidence="1 4">LF13</strain>
    </source>
</reference>
<gene>
    <name evidence="1" type="ORF">Cabys_1386</name>
    <name evidence="2" type="ORF">Calab_2558</name>
</gene>
<name>H1XP53_CALAY</name>
<dbReference type="Proteomes" id="UP000004671">
    <property type="component" value="Chromosome"/>
</dbReference>
<evidence type="ECO:0000313" key="2">
    <source>
        <dbReference type="EMBL" id="EHO42168.1"/>
    </source>
</evidence>
<keyword evidence="1" id="KW-0808">Transferase</keyword>
<dbReference type="EMBL" id="CM001402">
    <property type="protein sequence ID" value="EHO42168.1"/>
    <property type="molecule type" value="Genomic_DNA"/>
</dbReference>
<sequence length="359" mass="42716">MDSIIGILKKDWFNLLNKNRCQFHLSALPKVWIVTIYSFKNTKDKKREDVQFGKAINDTSLDQPPVFILGHWRSGTTLLQNLMVQDANFVSPNIFECRNPHTFLVRQNIFEHRRAKAVAATRPTDNVKIRIDSPAEEEFAVGVMSLMTPLLGWVFPKNRDHYERYLTFSEVPESEINTWKTHYLYFLKKITYKHKKQLLLKSPVNTARVKLLLDLFPKAKFIHIHRHPYDVYRSTFKMYRTAVVRSSFQGKKQRNIEDDIIDHYQRMHQAYFADRALIPDGQLLEVSFSQLEQEPMGVLRNIYDYYAFPNFEKVEGNFRNYLEQNQSYQKNIYEPLPERLKKRLQTEWAMAFENWGYKS</sequence>
<reference evidence="2 3" key="1">
    <citation type="submission" date="2011-09" db="EMBL/GenBank/DDBJ databases">
        <title>The permanent draft genome of Caldithrix abyssi DSM 13497.</title>
        <authorList>
            <consortium name="US DOE Joint Genome Institute (JGI-PGF)"/>
            <person name="Lucas S."/>
            <person name="Han J."/>
            <person name="Lapidus A."/>
            <person name="Bruce D."/>
            <person name="Goodwin L."/>
            <person name="Pitluck S."/>
            <person name="Peters L."/>
            <person name="Kyrpides N."/>
            <person name="Mavromatis K."/>
            <person name="Ivanova N."/>
            <person name="Mikhailova N."/>
            <person name="Chertkov O."/>
            <person name="Detter J.C."/>
            <person name="Tapia R."/>
            <person name="Han C."/>
            <person name="Land M."/>
            <person name="Hauser L."/>
            <person name="Markowitz V."/>
            <person name="Cheng J.-F."/>
            <person name="Hugenholtz P."/>
            <person name="Woyke T."/>
            <person name="Wu D."/>
            <person name="Spring S."/>
            <person name="Brambilla E."/>
            <person name="Klenk H.-P."/>
            <person name="Eisen J.A."/>
        </authorList>
    </citation>
    <scope>NUCLEOTIDE SEQUENCE [LARGE SCALE GENOMIC DNA]</scope>
    <source>
        <strain evidence="2 3">DSM 13497</strain>
    </source>
</reference>
<dbReference type="EMBL" id="CP018099">
    <property type="protein sequence ID" value="APF18135.1"/>
    <property type="molecule type" value="Genomic_DNA"/>
</dbReference>
<dbReference type="InterPro" id="IPR027417">
    <property type="entry name" value="P-loop_NTPase"/>
</dbReference>
<protein>
    <submittedName>
        <fullName evidence="1">Sulfotransferase family protein</fullName>
    </submittedName>
</protein>
<dbReference type="PANTHER" id="PTHR36451">
    <property type="entry name" value="PAPS-DEPENDENT SULFOTRANSFERASE STF3"/>
    <property type="match status" value="1"/>
</dbReference>
<dbReference type="RefSeq" id="WP_006929431.1">
    <property type="nucleotide sequence ID" value="NZ_CM001402.1"/>
</dbReference>
<dbReference type="GO" id="GO:0016740">
    <property type="term" value="F:transferase activity"/>
    <property type="evidence" value="ECO:0007669"/>
    <property type="project" value="UniProtKB-KW"/>
</dbReference>
<dbReference type="InterPro" id="IPR052736">
    <property type="entry name" value="Stf3_sulfotransferase"/>
</dbReference>
<evidence type="ECO:0000313" key="3">
    <source>
        <dbReference type="Proteomes" id="UP000004671"/>
    </source>
</evidence>
<proteinExistence type="predicted"/>
<evidence type="ECO:0000313" key="4">
    <source>
        <dbReference type="Proteomes" id="UP000183868"/>
    </source>
</evidence>
<dbReference type="eggNOG" id="ENOG502Z7IQ">
    <property type="taxonomic scope" value="Bacteria"/>
</dbReference>
<dbReference type="PaxDb" id="880073-Calab_2558"/>
<accession>H1XP53</accession>
<keyword evidence="3" id="KW-1185">Reference proteome</keyword>
<dbReference type="PANTHER" id="PTHR36451:SF1">
    <property type="entry name" value="OMEGA-HYDROXY-BETA-DIHYDROMENAQUINONE-9 SULFOTRANSFERASE STF3"/>
    <property type="match status" value="1"/>
</dbReference>
<dbReference type="SUPFAM" id="SSF52540">
    <property type="entry name" value="P-loop containing nucleoside triphosphate hydrolases"/>
    <property type="match status" value="1"/>
</dbReference>
<dbReference type="Gene3D" id="3.40.50.300">
    <property type="entry name" value="P-loop containing nucleotide triphosphate hydrolases"/>
    <property type="match status" value="1"/>
</dbReference>
<organism evidence="2 3">
    <name type="scientific">Caldithrix abyssi DSM 13497</name>
    <dbReference type="NCBI Taxonomy" id="880073"/>
    <lineage>
        <taxon>Bacteria</taxon>
        <taxon>Pseudomonadati</taxon>
        <taxon>Calditrichota</taxon>
        <taxon>Calditrichia</taxon>
        <taxon>Calditrichales</taxon>
        <taxon>Calditrichaceae</taxon>
        <taxon>Caldithrix</taxon>
    </lineage>
</organism>
<dbReference type="HOGENOM" id="CLU_051167_0_0_0"/>
<dbReference type="OrthoDB" id="9777890at2"/>
<evidence type="ECO:0000313" key="1">
    <source>
        <dbReference type="EMBL" id="APF18135.1"/>
    </source>
</evidence>
<dbReference type="Pfam" id="PF13469">
    <property type="entry name" value="Sulfotransfer_3"/>
    <property type="match status" value="1"/>
</dbReference>
<dbReference type="KEGG" id="caby:Cabys_1386"/>
<dbReference type="InParanoid" id="H1XP53"/>
<dbReference type="AlphaFoldDB" id="H1XP53"/>
<dbReference type="Proteomes" id="UP000183868">
    <property type="component" value="Chromosome"/>
</dbReference>